<dbReference type="Gene3D" id="3.30.565.10">
    <property type="entry name" value="Histidine kinase-like ATPase, C-terminal domain"/>
    <property type="match status" value="1"/>
</dbReference>
<dbReference type="Pfam" id="PF13424">
    <property type="entry name" value="TPR_12"/>
    <property type="match status" value="2"/>
</dbReference>
<name>A0A846MU94_9BACT</name>
<dbReference type="RefSeq" id="WP_166921134.1">
    <property type="nucleotide sequence ID" value="NZ_JAASRN010000009.1"/>
</dbReference>
<dbReference type="PANTHER" id="PTHR43711">
    <property type="entry name" value="TWO-COMPONENT HISTIDINE KINASE"/>
    <property type="match status" value="1"/>
</dbReference>
<dbReference type="InterPro" id="IPR005467">
    <property type="entry name" value="His_kinase_dom"/>
</dbReference>
<keyword evidence="5 10" id="KW-0418">Kinase</keyword>
<dbReference type="InterPro" id="IPR004358">
    <property type="entry name" value="Sig_transdc_His_kin-like_C"/>
</dbReference>
<dbReference type="InterPro" id="IPR011990">
    <property type="entry name" value="TPR-like_helical_dom_sf"/>
</dbReference>
<dbReference type="SUPFAM" id="SSF47384">
    <property type="entry name" value="Homodimeric domain of signal transducing histidine kinase"/>
    <property type="match status" value="1"/>
</dbReference>
<feature type="repeat" description="TPR" evidence="7">
    <location>
        <begin position="203"/>
        <end position="236"/>
    </location>
</feature>
<dbReference type="Proteomes" id="UP000537126">
    <property type="component" value="Unassembled WGS sequence"/>
</dbReference>
<evidence type="ECO:0000256" key="8">
    <source>
        <dbReference type="SAM" id="Phobius"/>
    </source>
</evidence>
<keyword evidence="6" id="KW-0902">Two-component regulatory system</keyword>
<dbReference type="Pfam" id="PF00512">
    <property type="entry name" value="HisKA"/>
    <property type="match status" value="1"/>
</dbReference>
<sequence length="683" mass="78399">MLRHLCLLLTLVLGLWTGKLPAWGQQSVVDSLLREIPKLPSEKEKTKAFLRLVEVVPKDSLKLYYADRAFLSAQNAHNDSLVARTCLLLGYLLQKTPFKQEAENYYLLAIHQAQKMGWRDFLYSAHAELAAFYNRIGVYDKALKHHYESLKLAELSGDAVKVANVRNDIARVYSNLGKHEEAIKLYEQALATYEQQKDTSSMATTLNNLGIEYMKLKQYQKAIEILRQSAHYYEKSGRRRMLSYPYNNLGDVYLALHEYDKSFAYYQKALEIDQQNQDAFGVAIGYLSLAKVYHAQQDYHNALLFLSKAIAYFEQHQAADYLFEAYPLAIDCYRKLGKYEQAVEYYDLYTCLKEEVLSKEKLKYTEAARFEYESALKAQKIKILEQEKSIAQLKERQQLYLNYILGVVLLFAVGLSALYYRRYVHNKQLRQDLEKQKAIIEEQNYHLSQLNQTKDMLFSIISHDIRSPLNSLVGFLDVISTQAASFSKEEMVMLLHRLSASVYGLRELIDNLLMWARSQSDSIRFSPITFDLNQTIHRVIALFQQNAAQKDIHVHTELSGSLELTADPQMVAFIVRNLVSNALKFTSSGGDIYLKAYTQDHKCYIHVKDTGIGIPAEDITKLFKQNEIYSRKGTNNERGSGLGLKLAYQFIKQHGGTIEVHSREGEGTEFIVTLPLNPSNTVS</sequence>
<dbReference type="EMBL" id="JAASRN010000009">
    <property type="protein sequence ID" value="NIK74902.1"/>
    <property type="molecule type" value="Genomic_DNA"/>
</dbReference>
<keyword evidence="11" id="KW-1185">Reference proteome</keyword>
<dbReference type="Pfam" id="PF13374">
    <property type="entry name" value="TPR_10"/>
    <property type="match status" value="1"/>
</dbReference>
<feature type="transmembrane region" description="Helical" evidence="8">
    <location>
        <begin position="400"/>
        <end position="420"/>
    </location>
</feature>
<feature type="domain" description="Histidine kinase" evidence="9">
    <location>
        <begin position="460"/>
        <end position="678"/>
    </location>
</feature>
<evidence type="ECO:0000256" key="6">
    <source>
        <dbReference type="ARBA" id="ARBA00023012"/>
    </source>
</evidence>
<evidence type="ECO:0000313" key="10">
    <source>
        <dbReference type="EMBL" id="NIK74902.1"/>
    </source>
</evidence>
<dbReference type="SMART" id="SM00388">
    <property type="entry name" value="HisKA"/>
    <property type="match status" value="1"/>
</dbReference>
<dbReference type="PROSITE" id="PS50109">
    <property type="entry name" value="HIS_KIN"/>
    <property type="match status" value="1"/>
</dbReference>
<dbReference type="PROSITE" id="PS50005">
    <property type="entry name" value="TPR"/>
    <property type="match status" value="3"/>
</dbReference>
<dbReference type="CDD" id="cd00075">
    <property type="entry name" value="HATPase"/>
    <property type="match status" value="1"/>
</dbReference>
<evidence type="ECO:0000256" key="7">
    <source>
        <dbReference type="PROSITE-ProRule" id="PRU00339"/>
    </source>
</evidence>
<evidence type="ECO:0000256" key="3">
    <source>
        <dbReference type="ARBA" id="ARBA00022553"/>
    </source>
</evidence>
<dbReference type="Gene3D" id="1.10.287.130">
    <property type="match status" value="1"/>
</dbReference>
<dbReference type="SMART" id="SM00028">
    <property type="entry name" value="TPR"/>
    <property type="match status" value="7"/>
</dbReference>
<dbReference type="PROSITE" id="PS50293">
    <property type="entry name" value="TPR_REGION"/>
    <property type="match status" value="1"/>
</dbReference>
<dbReference type="InterPro" id="IPR050736">
    <property type="entry name" value="Sensor_HK_Regulatory"/>
</dbReference>
<evidence type="ECO:0000256" key="5">
    <source>
        <dbReference type="ARBA" id="ARBA00022777"/>
    </source>
</evidence>
<evidence type="ECO:0000259" key="9">
    <source>
        <dbReference type="PROSITE" id="PS50109"/>
    </source>
</evidence>
<evidence type="ECO:0000256" key="2">
    <source>
        <dbReference type="ARBA" id="ARBA00012438"/>
    </source>
</evidence>
<keyword evidence="8" id="KW-0812">Transmembrane</keyword>
<dbReference type="CDD" id="cd00082">
    <property type="entry name" value="HisKA"/>
    <property type="match status" value="1"/>
</dbReference>
<evidence type="ECO:0000256" key="4">
    <source>
        <dbReference type="ARBA" id="ARBA00022679"/>
    </source>
</evidence>
<accession>A0A846MU94</accession>
<comment type="catalytic activity">
    <reaction evidence="1">
        <text>ATP + protein L-histidine = ADP + protein N-phospho-L-histidine.</text>
        <dbReference type="EC" id="2.7.13.3"/>
    </reaction>
</comment>
<dbReference type="Pfam" id="PF02518">
    <property type="entry name" value="HATPase_c"/>
    <property type="match status" value="1"/>
</dbReference>
<dbReference type="SUPFAM" id="SSF55874">
    <property type="entry name" value="ATPase domain of HSP90 chaperone/DNA topoisomerase II/histidine kinase"/>
    <property type="match status" value="1"/>
</dbReference>
<gene>
    <name evidence="10" type="ORF">FHS56_002436</name>
</gene>
<keyword evidence="8" id="KW-0472">Membrane</keyword>
<dbReference type="SUPFAM" id="SSF48452">
    <property type="entry name" value="TPR-like"/>
    <property type="match status" value="2"/>
</dbReference>
<dbReference type="PRINTS" id="PR00344">
    <property type="entry name" value="BCTRLSENSOR"/>
</dbReference>
<dbReference type="Gene3D" id="1.25.40.10">
    <property type="entry name" value="Tetratricopeptide repeat domain"/>
    <property type="match status" value="2"/>
</dbReference>
<dbReference type="InterPro" id="IPR003594">
    <property type="entry name" value="HATPase_dom"/>
</dbReference>
<evidence type="ECO:0000256" key="1">
    <source>
        <dbReference type="ARBA" id="ARBA00000085"/>
    </source>
</evidence>
<dbReference type="SMART" id="SM00387">
    <property type="entry name" value="HATPase_c"/>
    <property type="match status" value="1"/>
</dbReference>
<dbReference type="InterPro" id="IPR019734">
    <property type="entry name" value="TPR_rpt"/>
</dbReference>
<keyword evidence="3" id="KW-0597">Phosphoprotein</keyword>
<dbReference type="GO" id="GO:0000155">
    <property type="term" value="F:phosphorelay sensor kinase activity"/>
    <property type="evidence" value="ECO:0007669"/>
    <property type="project" value="InterPro"/>
</dbReference>
<organism evidence="10 11">
    <name type="scientific">Thermonema lapsum</name>
    <dbReference type="NCBI Taxonomy" id="28195"/>
    <lineage>
        <taxon>Bacteria</taxon>
        <taxon>Pseudomonadati</taxon>
        <taxon>Bacteroidota</taxon>
        <taxon>Cytophagia</taxon>
        <taxon>Cytophagales</taxon>
        <taxon>Thermonemataceae</taxon>
        <taxon>Thermonema</taxon>
    </lineage>
</organism>
<dbReference type="EC" id="2.7.13.3" evidence="2"/>
<keyword evidence="7" id="KW-0802">TPR repeat</keyword>
<dbReference type="InterPro" id="IPR036890">
    <property type="entry name" value="HATPase_C_sf"/>
</dbReference>
<comment type="caution">
    <text evidence="10">The sequence shown here is derived from an EMBL/GenBank/DDBJ whole genome shotgun (WGS) entry which is preliminary data.</text>
</comment>
<feature type="repeat" description="TPR" evidence="7">
    <location>
        <begin position="243"/>
        <end position="276"/>
    </location>
</feature>
<dbReference type="PANTHER" id="PTHR43711:SF1">
    <property type="entry name" value="HISTIDINE KINASE 1"/>
    <property type="match status" value="1"/>
</dbReference>
<reference evidence="10 11" key="1">
    <citation type="submission" date="2020-03" db="EMBL/GenBank/DDBJ databases">
        <title>Genomic Encyclopedia of Type Strains, Phase IV (KMG-IV): sequencing the most valuable type-strain genomes for metagenomic binning, comparative biology and taxonomic classification.</title>
        <authorList>
            <person name="Goeker M."/>
        </authorList>
    </citation>
    <scope>NUCLEOTIDE SEQUENCE [LARGE SCALE GENOMIC DNA]</scope>
    <source>
        <strain evidence="10 11">DSM 5718</strain>
    </source>
</reference>
<dbReference type="FunFam" id="3.30.565.10:FF:000006">
    <property type="entry name" value="Sensor histidine kinase WalK"/>
    <property type="match status" value="1"/>
</dbReference>
<dbReference type="Pfam" id="PF13181">
    <property type="entry name" value="TPR_8"/>
    <property type="match status" value="1"/>
</dbReference>
<dbReference type="InterPro" id="IPR036097">
    <property type="entry name" value="HisK_dim/P_sf"/>
</dbReference>
<dbReference type="InterPro" id="IPR003661">
    <property type="entry name" value="HisK_dim/P_dom"/>
</dbReference>
<dbReference type="AlphaFoldDB" id="A0A846MU94"/>
<feature type="repeat" description="TPR" evidence="7">
    <location>
        <begin position="163"/>
        <end position="196"/>
    </location>
</feature>
<evidence type="ECO:0000313" key="11">
    <source>
        <dbReference type="Proteomes" id="UP000537126"/>
    </source>
</evidence>
<keyword evidence="8" id="KW-1133">Transmembrane helix</keyword>
<proteinExistence type="predicted"/>
<keyword evidence="4" id="KW-0808">Transferase</keyword>
<protein>
    <recommendedName>
        <fullName evidence="2">histidine kinase</fullName>
        <ecNumber evidence="2">2.7.13.3</ecNumber>
    </recommendedName>
</protein>